<dbReference type="PROSITE" id="PS50819">
    <property type="entry name" value="INTEIN_ENDONUCLEASE"/>
    <property type="match status" value="1"/>
</dbReference>
<dbReference type="InterPro" id="IPR004042">
    <property type="entry name" value="Intein_endonuc_central"/>
</dbReference>
<organism evidence="2 3">
    <name type="scientific">Phocaeicola vulgatus</name>
    <name type="common">Bacteroides vulgatus</name>
    <dbReference type="NCBI Taxonomy" id="821"/>
    <lineage>
        <taxon>Bacteria</taxon>
        <taxon>Pseudomonadati</taxon>
        <taxon>Bacteroidota</taxon>
        <taxon>Bacteroidia</taxon>
        <taxon>Bacteroidales</taxon>
        <taxon>Bacteroidaceae</taxon>
        <taxon>Phocaeicola</taxon>
    </lineage>
</organism>
<evidence type="ECO:0000313" key="3">
    <source>
        <dbReference type="Proteomes" id="UP000266497"/>
    </source>
</evidence>
<dbReference type="EMBL" id="QRUD01000020">
    <property type="protein sequence ID" value="RGR40458.1"/>
    <property type="molecule type" value="Genomic_DNA"/>
</dbReference>
<dbReference type="Gene3D" id="3.90.176.10">
    <property type="entry name" value="Toxin ADP-ribosyltransferase, Chain A, domain 1"/>
    <property type="match status" value="1"/>
</dbReference>
<dbReference type="RefSeq" id="WP_081030229.1">
    <property type="nucleotide sequence ID" value="NZ_CZBK01000015.1"/>
</dbReference>
<dbReference type="PROSITE" id="PS51996">
    <property type="entry name" value="TR_MART"/>
    <property type="match status" value="1"/>
</dbReference>
<proteinExistence type="predicted"/>
<dbReference type="InterPro" id="IPR027434">
    <property type="entry name" value="Homing_endonucl"/>
</dbReference>
<feature type="domain" description="DOD-type homing endonuclease" evidence="1">
    <location>
        <begin position="395"/>
        <end position="534"/>
    </location>
</feature>
<name>A0A174VPB5_PHOVU</name>
<gene>
    <name evidence="2" type="ORF">DWY53_08545</name>
</gene>
<comment type="caution">
    <text evidence="2">The sequence shown here is derived from an EMBL/GenBank/DDBJ whole genome shotgun (WGS) entry which is preliminary data.</text>
</comment>
<dbReference type="GO" id="GO:0005576">
    <property type="term" value="C:extracellular region"/>
    <property type="evidence" value="ECO:0007669"/>
    <property type="project" value="InterPro"/>
</dbReference>
<accession>A0A174VPB5</accession>
<dbReference type="SUPFAM" id="SSF55608">
    <property type="entry name" value="Homing endonucleases"/>
    <property type="match status" value="1"/>
</dbReference>
<dbReference type="AlphaFoldDB" id="A0A174VPB5"/>
<evidence type="ECO:0000313" key="2">
    <source>
        <dbReference type="EMBL" id="RGR40458.1"/>
    </source>
</evidence>
<dbReference type="GO" id="GO:0004519">
    <property type="term" value="F:endonuclease activity"/>
    <property type="evidence" value="ECO:0007669"/>
    <property type="project" value="InterPro"/>
</dbReference>
<dbReference type="InterPro" id="IPR003540">
    <property type="entry name" value="ADP-ribosyltransferase"/>
</dbReference>
<dbReference type="SUPFAM" id="SSF51294">
    <property type="entry name" value="Hedgehog/intein (Hint) domain"/>
    <property type="match status" value="1"/>
</dbReference>
<sequence length="888" mass="103125">MSKPKIPNQKKKYQELNSRLNRYVALVEQIYDTLNLEAAKIALNTEYDADIGTVFKFSDYPQTKKSIADIQAQFVDDIRSVIYRGTSDEWKNSNEVQDLMADKVLKAYTATIDKEKYKVLYQTNSDALKAFQNRRDRGFDVSAKLWQQSTVYKEELEAAISCAIQKGTSAVALSKQISKHLLDFPSLQKDYKEKYGSAEHLKDCEYRSIRLARSEINMAYRTAENERWKQMDFVVGYEIKRSGREFPCTVCESLAGKYPKDFTWVGWHPNCYSDDSEVLTNRGWKLFKDVFDDDLILSLNPTNRTPEWVEFTDRQCYRYNGDMIHFFNKSLDCLVTPEHNMVYLNKNDGRIKNCQAKEYTKGKGAFYRGCEYESEDVAFYEIDDIRIPFDLFCEFMGYWLSGGSTMGNAGVVISQQEGEPARDRIVNCVKRIGFEPHLDKQKVAFYSTPIRNYLKIFGKCSHKFIPSAIKNASVRQIRIFLNAFMLCDGYRRPCKSFVGNHGTEFKSDKDEILYFTVSERMAGDLSELILKSGNRPSFSVNKAGVSHKSNGSIITSNYDCYSIRECYSVTATVFHKEIQHYDGFVYDLTLEKNHIMYIRRNGKCFWGSNCRCYKIPILKTEEEFWEWDGRSEASTESVNEVKDVPNSFKVWINDNIHRAKSWDNSPYFIRDNGKYIREDFKVNVYNKTEKAFVRKRRTNLAMSRVEYYNQTYPNIPEVQQAAVNAYTQAVGETNKGATSREINRRLRNGTDDEYVDVASTLISQALAKLPKHEGIVYRGETMSMKKLQERFLNHIGEVVSDKGFVSSSLYEDTPRKFVSHAGVPKSHKRVIFEIQSKNGRNISKISEFNGIFTLENQHEIMFDRRTKFLVKKRRIEEDGIYRIILIEQ</sequence>
<dbReference type="Pfam" id="PF03496">
    <property type="entry name" value="ADPrib_exo_Tox"/>
    <property type="match status" value="1"/>
</dbReference>
<dbReference type="Proteomes" id="UP000266497">
    <property type="component" value="Unassembled WGS sequence"/>
</dbReference>
<dbReference type="Gene3D" id="3.10.28.10">
    <property type="entry name" value="Homing endonucleases"/>
    <property type="match status" value="1"/>
</dbReference>
<dbReference type="SUPFAM" id="SSF56399">
    <property type="entry name" value="ADP-ribosylation"/>
    <property type="match status" value="1"/>
</dbReference>
<reference evidence="2 3" key="1">
    <citation type="submission" date="2018-08" db="EMBL/GenBank/DDBJ databases">
        <title>A genome reference for cultivated species of the human gut microbiota.</title>
        <authorList>
            <person name="Zou Y."/>
            <person name="Xue W."/>
            <person name="Luo G."/>
        </authorList>
    </citation>
    <scope>NUCLEOTIDE SEQUENCE [LARGE SCALE GENOMIC DNA]</scope>
    <source>
        <strain evidence="2 3">AF25-30LB</strain>
    </source>
</reference>
<protein>
    <recommendedName>
        <fullName evidence="1">DOD-type homing endonuclease domain-containing protein</fullName>
    </recommendedName>
</protein>
<dbReference type="InterPro" id="IPR036844">
    <property type="entry name" value="Hint_dom_sf"/>
</dbReference>
<evidence type="ECO:0000259" key="1">
    <source>
        <dbReference type="PROSITE" id="PS50819"/>
    </source>
</evidence>